<gene>
    <name evidence="2" type="ORF">C0099_13695</name>
</gene>
<accession>A0A2I6S9H4</accession>
<dbReference type="Proteomes" id="UP000242205">
    <property type="component" value="Chromosome"/>
</dbReference>
<feature type="signal peptide" evidence="1">
    <location>
        <begin position="1"/>
        <end position="21"/>
    </location>
</feature>
<proteinExistence type="predicted"/>
<dbReference type="KEGG" id="atw:C0099_13695"/>
<feature type="chain" id="PRO_5014384772" evidence="1">
    <location>
        <begin position="22"/>
        <end position="171"/>
    </location>
</feature>
<evidence type="ECO:0000313" key="3">
    <source>
        <dbReference type="Proteomes" id="UP000242205"/>
    </source>
</evidence>
<evidence type="ECO:0000256" key="1">
    <source>
        <dbReference type="SAM" id="SignalP"/>
    </source>
</evidence>
<evidence type="ECO:0000313" key="2">
    <source>
        <dbReference type="EMBL" id="AUN95891.1"/>
    </source>
</evidence>
<reference evidence="2 3" key="1">
    <citation type="submission" date="2018-01" db="EMBL/GenBank/DDBJ databases">
        <authorList>
            <person name="Fu G.-Y."/>
        </authorList>
    </citation>
    <scope>NUCLEOTIDE SEQUENCE [LARGE SCALE GENOMIC DNA]</scope>
    <source>
        <strain evidence="2 3">SY39</strain>
    </source>
</reference>
<keyword evidence="3" id="KW-1185">Reference proteome</keyword>
<name>A0A2I6S9H4_9RHOO</name>
<dbReference type="RefSeq" id="WP_102247936.1">
    <property type="nucleotide sequence ID" value="NZ_CP025682.1"/>
</dbReference>
<sequence length="171" mass="18742">MRKVLIAVLAWAALVVVGCTATQGRDVALAAAHLVALEGEFDHAREIYRAHIDQVPDARRAYVERAWAVVEVLHARVQSGDIPSLTEALLLYEMARPAWLQLREEAVALVDAGTLADPIERTRLLEIDRRAKRLDEVVQRLGTAPRSTGTEIVALVGDLAPLVAMLAKVVR</sequence>
<protein>
    <submittedName>
        <fullName evidence="2">Uncharacterized protein</fullName>
    </submittedName>
</protein>
<dbReference type="EMBL" id="CP025682">
    <property type="protein sequence ID" value="AUN95891.1"/>
    <property type="molecule type" value="Genomic_DNA"/>
</dbReference>
<organism evidence="2 3">
    <name type="scientific">Pseudazoarcus pumilus</name>
    <dbReference type="NCBI Taxonomy" id="2067960"/>
    <lineage>
        <taxon>Bacteria</taxon>
        <taxon>Pseudomonadati</taxon>
        <taxon>Pseudomonadota</taxon>
        <taxon>Betaproteobacteria</taxon>
        <taxon>Rhodocyclales</taxon>
        <taxon>Zoogloeaceae</taxon>
        <taxon>Pseudazoarcus</taxon>
    </lineage>
</organism>
<dbReference type="PROSITE" id="PS51257">
    <property type="entry name" value="PROKAR_LIPOPROTEIN"/>
    <property type="match status" value="1"/>
</dbReference>
<keyword evidence="1" id="KW-0732">Signal</keyword>
<dbReference type="AlphaFoldDB" id="A0A2I6S9H4"/>